<proteinExistence type="predicted"/>
<gene>
    <name evidence="3" type="primary">20</name>
    <name evidence="3" type="ORF">SEA_TURUNCU_20</name>
</gene>
<accession>A0A386K9V1</accession>
<keyword evidence="2" id="KW-0472">Membrane</keyword>
<feature type="compositionally biased region" description="Basic and acidic residues" evidence="1">
    <location>
        <begin position="102"/>
        <end position="118"/>
    </location>
</feature>
<organism evidence="3 4">
    <name type="scientific">Gordonia phage Turuncu</name>
    <dbReference type="NCBI Taxonomy" id="2315610"/>
    <lineage>
        <taxon>Viruses</taxon>
        <taxon>Duplodnaviria</taxon>
        <taxon>Heunggongvirae</taxon>
        <taxon>Uroviricota</taxon>
        <taxon>Caudoviricetes</taxon>
        <taxon>Zierdtviridae</taxon>
        <taxon>Emilbogenvirinae</taxon>
        <taxon>Gruunavirus</taxon>
        <taxon>Gruunavirus turuncu</taxon>
    </lineage>
</organism>
<evidence type="ECO:0000313" key="3">
    <source>
        <dbReference type="EMBL" id="AYD82181.1"/>
    </source>
</evidence>
<sequence>MMERLVAAVGAWLVLAAAVNGAEHDWLSSAVCLFWATACLVSVFGLASDRRARRTQREHRALLAAVERQQSIEARSAEWVRNEEGIYVRLGDDAGAGQGSGDGHHPQRDECGDQDQVR</sequence>
<name>A0A386K9V1_9CAUD</name>
<keyword evidence="2" id="KW-1133">Transmembrane helix</keyword>
<dbReference type="Proteomes" id="UP000282192">
    <property type="component" value="Segment"/>
</dbReference>
<feature type="transmembrane region" description="Helical" evidence="2">
    <location>
        <begin position="26"/>
        <end position="47"/>
    </location>
</feature>
<keyword evidence="2" id="KW-0812">Transmembrane</keyword>
<dbReference type="KEGG" id="vg:65116395"/>
<dbReference type="RefSeq" id="YP_010098720.1">
    <property type="nucleotide sequence ID" value="NC_055769.1"/>
</dbReference>
<reference evidence="3 4" key="1">
    <citation type="submission" date="2018-08" db="EMBL/GenBank/DDBJ databases">
        <authorList>
            <person name="Deleon-Fernandez R.L."/>
            <person name="Jaramillo-Canas A.J."/>
            <person name="Reyes-Pena L.A."/>
            <person name="Colon-Santos M."/>
            <person name="Contreras-Santini J."/>
            <person name="Cruz-Pauneto O.A."/>
            <person name="Deanca-Maldonado G."/>
            <person name="Fernandez-Martinez M."/>
            <person name="Vazquez E."/>
            <person name="Rubin M.R."/>
            <person name="Garlena R.A."/>
            <person name="Russell D.A."/>
            <person name="Pope W.H."/>
            <person name="Jacobs-Sera D."/>
            <person name="Hatfull G.F."/>
        </authorList>
    </citation>
    <scope>NUCLEOTIDE SEQUENCE [LARGE SCALE GENOMIC DNA]</scope>
</reference>
<dbReference type="GeneID" id="65116395"/>
<evidence type="ECO:0000256" key="1">
    <source>
        <dbReference type="SAM" id="MobiDB-lite"/>
    </source>
</evidence>
<feature type="region of interest" description="Disordered" evidence="1">
    <location>
        <begin position="91"/>
        <end position="118"/>
    </location>
</feature>
<protein>
    <submittedName>
        <fullName evidence="3">Uncharacterized protein</fullName>
    </submittedName>
</protein>
<dbReference type="EMBL" id="MH744424">
    <property type="protein sequence ID" value="AYD82181.1"/>
    <property type="molecule type" value="Genomic_DNA"/>
</dbReference>
<evidence type="ECO:0000256" key="2">
    <source>
        <dbReference type="SAM" id="Phobius"/>
    </source>
</evidence>
<keyword evidence="4" id="KW-1185">Reference proteome</keyword>
<evidence type="ECO:0000313" key="4">
    <source>
        <dbReference type="Proteomes" id="UP000282192"/>
    </source>
</evidence>